<dbReference type="PANTHER" id="PTHR30636:SF3">
    <property type="entry name" value="UPF0701 PROTEIN YICC"/>
    <property type="match status" value="1"/>
</dbReference>
<name>A0A429Y2Q1_9BACI</name>
<dbReference type="InterPro" id="IPR005229">
    <property type="entry name" value="YicC/YloC-like"/>
</dbReference>
<dbReference type="Pfam" id="PF03755">
    <property type="entry name" value="YicC-like_N"/>
    <property type="match status" value="1"/>
</dbReference>
<evidence type="ECO:0000256" key="5">
    <source>
        <dbReference type="ARBA" id="ARBA00035648"/>
    </source>
</evidence>
<accession>A0A429Y2Q1</accession>
<feature type="domain" description="Endoribonuclease YicC-like C-terminal" evidence="7">
    <location>
        <begin position="203"/>
        <end position="319"/>
    </location>
</feature>
<comment type="cofactor">
    <cofactor evidence="1">
        <name>a divalent metal cation</name>
        <dbReference type="ChEBI" id="CHEBI:60240"/>
    </cofactor>
</comment>
<keyword evidence="2" id="KW-0540">Nuclease</keyword>
<evidence type="ECO:0000256" key="1">
    <source>
        <dbReference type="ARBA" id="ARBA00001968"/>
    </source>
</evidence>
<comment type="caution">
    <text evidence="8">The sequence shown here is derived from an EMBL/GenBank/DDBJ whole genome shotgun (WGS) entry which is preliminary data.</text>
</comment>
<evidence type="ECO:0000259" key="7">
    <source>
        <dbReference type="Pfam" id="PF08340"/>
    </source>
</evidence>
<evidence type="ECO:0000256" key="3">
    <source>
        <dbReference type="ARBA" id="ARBA00022759"/>
    </source>
</evidence>
<dbReference type="Pfam" id="PF08340">
    <property type="entry name" value="YicC-like_C"/>
    <property type="match status" value="1"/>
</dbReference>
<keyword evidence="9" id="KW-1185">Reference proteome</keyword>
<dbReference type="OrthoDB" id="9771229at2"/>
<evidence type="ECO:0000313" key="9">
    <source>
        <dbReference type="Proteomes" id="UP000287156"/>
    </source>
</evidence>
<dbReference type="InterPro" id="IPR013527">
    <property type="entry name" value="YicC-like_N"/>
</dbReference>
<sequence>MAEELPPWDRLVCLLTKALELFYNGVTHMVMSMTGFGRSVKQTPTCTIQVEIKTVNHRFREYHIKMPQQLSHAEITLRNQLSKHFSRGRVELNVRLTGNISSRRELHIDWDLLDSYYHFIKEAKGRYQFSGEAMLSDILGLDEAVQVGETGDVDDDLITLLLSAADEAAGQVLKMRKTEGSSLSNELESYINLLEDLVRKTKDLAPLVQETYTERLRSKLKDMMQENIDEIRLMSEAAIFADKADISEELTRLTSHILQFREALLSSGQIGRKMDFIIQEMNREINTIGSKANDSNIAIMAVEMKVLIEKMREQVQNIE</sequence>
<keyword evidence="4" id="KW-0378">Hydrolase</keyword>
<evidence type="ECO:0000313" key="8">
    <source>
        <dbReference type="EMBL" id="RST75436.1"/>
    </source>
</evidence>
<reference evidence="8" key="1">
    <citation type="submission" date="2018-12" db="EMBL/GenBank/DDBJ databases">
        <authorList>
            <person name="Sun L."/>
            <person name="Chen Z."/>
        </authorList>
    </citation>
    <scope>NUCLEOTIDE SEQUENCE [LARGE SCALE GENOMIC DNA]</scope>
    <source>
        <strain evidence="8">3-2-2</strain>
    </source>
</reference>
<feature type="domain" description="Endoribonuclease YicC-like N-terminal" evidence="6">
    <location>
        <begin position="31"/>
        <end position="184"/>
    </location>
</feature>
<dbReference type="PANTHER" id="PTHR30636">
    <property type="entry name" value="UPF0701 PROTEIN YICC"/>
    <property type="match status" value="1"/>
</dbReference>
<comment type="similarity">
    <text evidence="5">Belongs to the YicC/YloC family.</text>
</comment>
<keyword evidence="3" id="KW-0255">Endonuclease</keyword>
<protein>
    <submittedName>
        <fullName evidence="8">YicC family protein</fullName>
    </submittedName>
</protein>
<dbReference type="GO" id="GO:0004521">
    <property type="term" value="F:RNA endonuclease activity"/>
    <property type="evidence" value="ECO:0007669"/>
    <property type="project" value="InterPro"/>
</dbReference>
<gene>
    <name evidence="8" type="ORF">D4T97_009350</name>
</gene>
<evidence type="ECO:0000259" key="6">
    <source>
        <dbReference type="Pfam" id="PF03755"/>
    </source>
</evidence>
<evidence type="ECO:0000256" key="2">
    <source>
        <dbReference type="ARBA" id="ARBA00022722"/>
    </source>
</evidence>
<dbReference type="NCBIfam" id="TIGR00255">
    <property type="entry name" value="YicC/YloC family endoribonuclease"/>
    <property type="match status" value="1"/>
</dbReference>
<proteinExistence type="inferred from homology"/>
<dbReference type="RefSeq" id="WP_126049936.1">
    <property type="nucleotide sequence ID" value="NZ_QYTV02000003.1"/>
</dbReference>
<dbReference type="InterPro" id="IPR013551">
    <property type="entry name" value="YicC-like_C"/>
</dbReference>
<dbReference type="Proteomes" id="UP000287156">
    <property type="component" value="Unassembled WGS sequence"/>
</dbReference>
<evidence type="ECO:0000256" key="4">
    <source>
        <dbReference type="ARBA" id="ARBA00022801"/>
    </source>
</evidence>
<organism evidence="8 9">
    <name type="scientific">Siminovitchia acidinfaciens</name>
    <dbReference type="NCBI Taxonomy" id="2321395"/>
    <lineage>
        <taxon>Bacteria</taxon>
        <taxon>Bacillati</taxon>
        <taxon>Bacillota</taxon>
        <taxon>Bacilli</taxon>
        <taxon>Bacillales</taxon>
        <taxon>Bacillaceae</taxon>
        <taxon>Siminovitchia</taxon>
    </lineage>
</organism>
<dbReference type="GO" id="GO:0016787">
    <property type="term" value="F:hydrolase activity"/>
    <property type="evidence" value="ECO:0007669"/>
    <property type="project" value="UniProtKB-KW"/>
</dbReference>
<dbReference type="AlphaFoldDB" id="A0A429Y2Q1"/>
<dbReference type="EMBL" id="QYTV02000003">
    <property type="protein sequence ID" value="RST75436.1"/>
    <property type="molecule type" value="Genomic_DNA"/>
</dbReference>